<dbReference type="PANTHER" id="PTHR46797:SF23">
    <property type="entry name" value="HTH-TYPE TRANSCRIPTIONAL REGULATOR SUTR"/>
    <property type="match status" value="1"/>
</dbReference>
<dbReference type="GO" id="GO:0005829">
    <property type="term" value="C:cytosol"/>
    <property type="evidence" value="ECO:0007669"/>
    <property type="project" value="TreeGrafter"/>
</dbReference>
<keyword evidence="1" id="KW-0805">Transcription regulation</keyword>
<evidence type="ECO:0000313" key="5">
    <source>
        <dbReference type="EMBL" id="PUE59354.1"/>
    </source>
</evidence>
<organism evidence="5 6">
    <name type="scientific">Limnohabitans curvus</name>
    <dbReference type="NCBI Taxonomy" id="323423"/>
    <lineage>
        <taxon>Bacteria</taxon>
        <taxon>Pseudomonadati</taxon>
        <taxon>Pseudomonadota</taxon>
        <taxon>Betaproteobacteria</taxon>
        <taxon>Burkholderiales</taxon>
        <taxon>Comamonadaceae</taxon>
        <taxon>Limnohabitans</taxon>
    </lineage>
</organism>
<dbReference type="Gene3D" id="1.10.260.40">
    <property type="entry name" value="lambda repressor-like DNA-binding domains"/>
    <property type="match status" value="1"/>
</dbReference>
<proteinExistence type="predicted"/>
<comment type="caution">
    <text evidence="5">The sequence shown here is derived from an EMBL/GenBank/DDBJ whole genome shotgun (WGS) entry which is preliminary data.</text>
</comment>
<keyword evidence="6" id="KW-1185">Reference proteome</keyword>
<gene>
    <name evidence="5" type="ORF">B9Z44_07095</name>
</gene>
<dbReference type="SMART" id="SM00530">
    <property type="entry name" value="HTH_XRE"/>
    <property type="match status" value="1"/>
</dbReference>
<keyword evidence="2" id="KW-0238">DNA-binding</keyword>
<dbReference type="SUPFAM" id="SSF47413">
    <property type="entry name" value="lambda repressor-like DNA-binding domains"/>
    <property type="match status" value="1"/>
</dbReference>
<evidence type="ECO:0000259" key="4">
    <source>
        <dbReference type="PROSITE" id="PS50943"/>
    </source>
</evidence>
<dbReference type="Proteomes" id="UP000251341">
    <property type="component" value="Unassembled WGS sequence"/>
</dbReference>
<accession>A0A315ETQ4</accession>
<sequence length="81" mass="8582">MAKPSPKHAGDQVLVDLGLAIRKARLAMKLSQEALAVDAGLDRSYMGGIERGEHNVTAINILKIATALGIKPSKLLLDSGY</sequence>
<dbReference type="AlphaFoldDB" id="A0A315ETQ4"/>
<evidence type="ECO:0000256" key="2">
    <source>
        <dbReference type="ARBA" id="ARBA00023125"/>
    </source>
</evidence>
<dbReference type="RefSeq" id="WP_108402046.1">
    <property type="nucleotide sequence ID" value="NZ_NESP01000001.1"/>
</dbReference>
<dbReference type="InterPro" id="IPR050807">
    <property type="entry name" value="TransReg_Diox_bact_type"/>
</dbReference>
<evidence type="ECO:0000256" key="1">
    <source>
        <dbReference type="ARBA" id="ARBA00023015"/>
    </source>
</evidence>
<dbReference type="GO" id="GO:0003677">
    <property type="term" value="F:DNA binding"/>
    <property type="evidence" value="ECO:0007669"/>
    <property type="project" value="UniProtKB-KW"/>
</dbReference>
<dbReference type="EMBL" id="NESP01000001">
    <property type="protein sequence ID" value="PUE59354.1"/>
    <property type="molecule type" value="Genomic_DNA"/>
</dbReference>
<dbReference type="PANTHER" id="PTHR46797">
    <property type="entry name" value="HTH-TYPE TRANSCRIPTIONAL REGULATOR"/>
    <property type="match status" value="1"/>
</dbReference>
<dbReference type="PROSITE" id="PS50943">
    <property type="entry name" value="HTH_CROC1"/>
    <property type="match status" value="1"/>
</dbReference>
<reference evidence="5 6" key="1">
    <citation type="submission" date="2017-04" db="EMBL/GenBank/DDBJ databases">
        <title>Unexpected and diverse lifestyles within the genus Limnohabitans.</title>
        <authorList>
            <person name="Kasalicky V."/>
            <person name="Mehrshad M."/>
            <person name="Andrei S.-A."/>
            <person name="Salcher M."/>
            <person name="Kratochvilova H."/>
            <person name="Simek K."/>
            <person name="Ghai R."/>
        </authorList>
    </citation>
    <scope>NUCLEOTIDE SEQUENCE [LARGE SCALE GENOMIC DNA]</scope>
    <source>
        <strain evidence="5 6">MWH-C5</strain>
    </source>
</reference>
<evidence type="ECO:0000313" key="6">
    <source>
        <dbReference type="Proteomes" id="UP000251341"/>
    </source>
</evidence>
<dbReference type="GO" id="GO:0003700">
    <property type="term" value="F:DNA-binding transcription factor activity"/>
    <property type="evidence" value="ECO:0007669"/>
    <property type="project" value="TreeGrafter"/>
</dbReference>
<protein>
    <submittedName>
        <fullName evidence="5">Transcriptional regulator</fullName>
    </submittedName>
</protein>
<keyword evidence="3" id="KW-0804">Transcription</keyword>
<name>A0A315ETQ4_9BURK</name>
<dbReference type="Pfam" id="PF01381">
    <property type="entry name" value="HTH_3"/>
    <property type="match status" value="1"/>
</dbReference>
<dbReference type="CDD" id="cd00093">
    <property type="entry name" value="HTH_XRE"/>
    <property type="match status" value="1"/>
</dbReference>
<feature type="domain" description="HTH cro/C1-type" evidence="4">
    <location>
        <begin position="21"/>
        <end position="75"/>
    </location>
</feature>
<dbReference type="InterPro" id="IPR001387">
    <property type="entry name" value="Cro/C1-type_HTH"/>
</dbReference>
<evidence type="ECO:0000256" key="3">
    <source>
        <dbReference type="ARBA" id="ARBA00023163"/>
    </source>
</evidence>
<dbReference type="InterPro" id="IPR010982">
    <property type="entry name" value="Lambda_DNA-bd_dom_sf"/>
</dbReference>